<dbReference type="AlphaFoldDB" id="A0ABD3Q940"/>
<evidence type="ECO:0008006" key="5">
    <source>
        <dbReference type="Google" id="ProtNLM"/>
    </source>
</evidence>
<gene>
    <name evidence="3" type="ORF">HJC23_000619</name>
</gene>
<proteinExistence type="predicted"/>
<evidence type="ECO:0000256" key="2">
    <source>
        <dbReference type="SAM" id="MobiDB-lite"/>
    </source>
</evidence>
<organism evidence="3 4">
    <name type="scientific">Cyclotella cryptica</name>
    <dbReference type="NCBI Taxonomy" id="29204"/>
    <lineage>
        <taxon>Eukaryota</taxon>
        <taxon>Sar</taxon>
        <taxon>Stramenopiles</taxon>
        <taxon>Ochrophyta</taxon>
        <taxon>Bacillariophyta</taxon>
        <taxon>Coscinodiscophyceae</taxon>
        <taxon>Thalassiosirophycidae</taxon>
        <taxon>Stephanodiscales</taxon>
        <taxon>Stephanodiscaceae</taxon>
        <taxon>Cyclotella</taxon>
    </lineage>
</organism>
<evidence type="ECO:0000256" key="1">
    <source>
        <dbReference type="ARBA" id="ARBA00023125"/>
    </source>
</evidence>
<feature type="region of interest" description="Disordered" evidence="2">
    <location>
        <begin position="1"/>
        <end position="28"/>
    </location>
</feature>
<name>A0ABD3Q940_9STRA</name>
<evidence type="ECO:0000313" key="4">
    <source>
        <dbReference type="Proteomes" id="UP001516023"/>
    </source>
</evidence>
<dbReference type="InterPro" id="IPR036910">
    <property type="entry name" value="HMG_box_dom_sf"/>
</dbReference>
<evidence type="ECO:0000313" key="3">
    <source>
        <dbReference type="EMBL" id="KAL3796116.1"/>
    </source>
</evidence>
<dbReference type="InterPro" id="IPR050342">
    <property type="entry name" value="HMGB"/>
</dbReference>
<dbReference type="SUPFAM" id="SSF47095">
    <property type="entry name" value="HMG-box"/>
    <property type="match status" value="1"/>
</dbReference>
<feature type="region of interest" description="Disordered" evidence="2">
    <location>
        <begin position="161"/>
        <end position="195"/>
    </location>
</feature>
<reference evidence="3 4" key="1">
    <citation type="journal article" date="2020" name="G3 (Bethesda)">
        <title>Improved Reference Genome for Cyclotella cryptica CCMP332, a Model for Cell Wall Morphogenesis, Salinity Adaptation, and Lipid Production in Diatoms (Bacillariophyta).</title>
        <authorList>
            <person name="Roberts W.R."/>
            <person name="Downey K.M."/>
            <person name="Ruck E.C."/>
            <person name="Traller J.C."/>
            <person name="Alverson A.J."/>
        </authorList>
    </citation>
    <scope>NUCLEOTIDE SEQUENCE [LARGE SCALE GENOMIC DNA]</scope>
    <source>
        <strain evidence="3 4">CCMP332</strain>
    </source>
</reference>
<keyword evidence="1" id="KW-0238">DNA-binding</keyword>
<dbReference type="PANTHER" id="PTHR48112">
    <property type="entry name" value="HIGH MOBILITY GROUP PROTEIN DSP1"/>
    <property type="match status" value="1"/>
</dbReference>
<dbReference type="GO" id="GO:0003677">
    <property type="term" value="F:DNA binding"/>
    <property type="evidence" value="ECO:0007669"/>
    <property type="project" value="UniProtKB-KW"/>
</dbReference>
<dbReference type="CDD" id="cd00084">
    <property type="entry name" value="HMG-box_SF"/>
    <property type="match status" value="1"/>
</dbReference>
<feature type="compositionally biased region" description="Gly residues" evidence="2">
    <location>
        <begin position="176"/>
        <end position="192"/>
    </location>
</feature>
<dbReference type="Proteomes" id="UP001516023">
    <property type="component" value="Unassembled WGS sequence"/>
</dbReference>
<sequence length="212" mass="24013">MSQHQKSSVTKHKSEILHGSSSIPPKPQRPLTMYNLFCILERNYILQQNQKPAHVPSDGPHDNAHADPYLATRPERYRDLVLPPNWFVVGMNRVSRSKRVNHGVISFRNLSEAISRRWNEVDDETKLYCIRIAADELERYRRDKARYLEMYGTGAVSAQKRTYKKRSPGSGTDDANGGGFDDCKEGGGGGRLQRGETVKGLAVDRNGFEVRI</sequence>
<comment type="caution">
    <text evidence="3">The sequence shown here is derived from an EMBL/GenBank/DDBJ whole genome shotgun (WGS) entry which is preliminary data.</text>
</comment>
<dbReference type="EMBL" id="JABMIG020000065">
    <property type="protein sequence ID" value="KAL3796116.1"/>
    <property type="molecule type" value="Genomic_DNA"/>
</dbReference>
<dbReference type="Gene3D" id="1.10.30.10">
    <property type="entry name" value="High mobility group box domain"/>
    <property type="match status" value="1"/>
</dbReference>
<protein>
    <recommendedName>
        <fullName evidence="5">HMG box domain-containing protein</fullName>
    </recommendedName>
</protein>
<dbReference type="PANTHER" id="PTHR48112:SF15">
    <property type="entry name" value="HMG BOX DOMAIN-CONTAINING PROTEIN"/>
    <property type="match status" value="1"/>
</dbReference>
<accession>A0ABD3Q940</accession>
<keyword evidence="4" id="KW-1185">Reference proteome</keyword>